<protein>
    <submittedName>
        <fullName evidence="1">Uncharacterized protein</fullName>
    </submittedName>
</protein>
<organism evidence="1">
    <name type="scientific">Pan troglodytes</name>
    <name type="common">Chimpanzee</name>
    <dbReference type="NCBI Taxonomy" id="9598"/>
    <lineage>
        <taxon>Eukaryota</taxon>
        <taxon>Metazoa</taxon>
        <taxon>Chordata</taxon>
        <taxon>Craniata</taxon>
        <taxon>Vertebrata</taxon>
        <taxon>Euteleostomi</taxon>
        <taxon>Mammalia</taxon>
        <taxon>Eutheria</taxon>
        <taxon>Euarchontoglires</taxon>
        <taxon>Primates</taxon>
        <taxon>Haplorrhini</taxon>
        <taxon>Catarrhini</taxon>
        <taxon>Hominidae</taxon>
        <taxon>Pan</taxon>
    </lineage>
</organism>
<dbReference type="EMBL" id="AK306962">
    <property type="protein sequence ID" value="BAK63956.1"/>
    <property type="molecule type" value="mRNA"/>
</dbReference>
<evidence type="ECO:0000313" key="1">
    <source>
        <dbReference type="EMBL" id="BAK63956.1"/>
    </source>
</evidence>
<reference evidence="1" key="1">
    <citation type="journal article" date="2011" name="Funct. Integr. Genomics">
        <title>Major chimpanzee-specific structural changes in sperm development-associated genes.</title>
        <authorList>
            <person name="Kim R.N."/>
            <person name="Kim D.W."/>
            <person name="Choi S.H."/>
            <person name="Chae S.H."/>
            <person name="Nam S.H."/>
            <person name="Kim D.W."/>
            <person name="Kim A."/>
            <person name="Kang A."/>
            <person name="Park K.H."/>
            <person name="Lee Y.S."/>
            <person name="Hirai M."/>
            <person name="Suzuki Y."/>
            <person name="Sugano S."/>
            <person name="Hashimoto K."/>
            <person name="Kim D.S."/>
            <person name="Park H.S."/>
        </authorList>
    </citation>
    <scope>NUCLEOTIDE SEQUENCE</scope>
    <source>
        <tissue evidence="1">Testis</tissue>
    </source>
</reference>
<name>G2HJP8_PANTR</name>
<dbReference type="AlphaFoldDB" id="G2HJP8"/>
<sequence>MFVSPKNLYVKSLTLKVIVLRGGGSGRWLGYEGRALINGISALIKRPKRNLALSITWKWALSRHRICQHHDLGLPASRTVRSKYLLFIGRLVYGMFFIAVQTN</sequence>
<proteinExistence type="evidence at transcript level"/>
<accession>G2HJP8</accession>